<gene>
    <name evidence="6" type="ORF">RYX45_07565</name>
</gene>
<dbReference type="Pfam" id="PF09360">
    <property type="entry name" value="zf-CDGSH"/>
    <property type="match status" value="1"/>
</dbReference>
<sequence>MAEEKKVTLKINDNGSIRVTGDVELLDGEGKPFPKKPAFSLCMCGQSKSLPFCDGSHKSYGYQNKIRVPE</sequence>
<evidence type="ECO:0000256" key="2">
    <source>
        <dbReference type="ARBA" id="ARBA00022723"/>
    </source>
</evidence>
<evidence type="ECO:0000313" key="7">
    <source>
        <dbReference type="Proteomes" id="UP001285636"/>
    </source>
</evidence>
<dbReference type="GO" id="GO:0005737">
    <property type="term" value="C:cytoplasm"/>
    <property type="evidence" value="ECO:0007669"/>
    <property type="project" value="UniProtKB-ARBA"/>
</dbReference>
<dbReference type="SMART" id="SM00704">
    <property type="entry name" value="ZnF_CDGSH"/>
    <property type="match status" value="1"/>
</dbReference>
<keyword evidence="1" id="KW-0001">2Fe-2S</keyword>
<dbReference type="InterPro" id="IPR018967">
    <property type="entry name" value="FeS-contain_CDGSH-typ"/>
</dbReference>
<evidence type="ECO:0000256" key="4">
    <source>
        <dbReference type="ARBA" id="ARBA00023014"/>
    </source>
</evidence>
<evidence type="ECO:0000259" key="5">
    <source>
        <dbReference type="SMART" id="SM00704"/>
    </source>
</evidence>
<name>A0AAJ2NL65_ALKPS</name>
<dbReference type="EMBL" id="JAWJAY010000001">
    <property type="protein sequence ID" value="MDV2885034.1"/>
    <property type="molecule type" value="Genomic_DNA"/>
</dbReference>
<keyword evidence="3" id="KW-0408">Iron</keyword>
<accession>A0AAJ2NL65</accession>
<protein>
    <submittedName>
        <fullName evidence="6">CDGSH iron-sulfur domain-containing protein</fullName>
    </submittedName>
</protein>
<keyword evidence="2" id="KW-0479">Metal-binding</keyword>
<evidence type="ECO:0000256" key="3">
    <source>
        <dbReference type="ARBA" id="ARBA00023004"/>
    </source>
</evidence>
<reference evidence="6" key="1">
    <citation type="submission" date="2023-10" db="EMBL/GenBank/DDBJ databases">
        <title>Screening of Alkalihalophilus pseudofirmusBZ-TG-HK211 and Its Alleviation of Salt Stress on Rapeseed Growth.</title>
        <authorList>
            <person name="Zhao B."/>
            <person name="Guo T."/>
        </authorList>
    </citation>
    <scope>NUCLEOTIDE SEQUENCE</scope>
    <source>
        <strain evidence="6">BZ-TG-HK211</strain>
    </source>
</reference>
<evidence type="ECO:0000313" key="6">
    <source>
        <dbReference type="EMBL" id="MDV2885034.1"/>
    </source>
</evidence>
<organism evidence="6 7">
    <name type="scientific">Alkalihalophilus pseudofirmus</name>
    <name type="common">Bacillus pseudofirmus</name>
    <dbReference type="NCBI Taxonomy" id="79885"/>
    <lineage>
        <taxon>Bacteria</taxon>
        <taxon>Bacillati</taxon>
        <taxon>Bacillota</taxon>
        <taxon>Bacilli</taxon>
        <taxon>Bacillales</taxon>
        <taxon>Bacillaceae</taxon>
        <taxon>Alkalihalophilus</taxon>
    </lineage>
</organism>
<dbReference type="InterPro" id="IPR042216">
    <property type="entry name" value="MitoNEET_CISD"/>
</dbReference>
<dbReference type="Gene3D" id="3.40.5.90">
    <property type="entry name" value="CDGSH iron-sulfur domain, mitoNEET-type"/>
    <property type="match status" value="1"/>
</dbReference>
<comment type="caution">
    <text evidence="6">The sequence shown here is derived from an EMBL/GenBank/DDBJ whole genome shotgun (WGS) entry which is preliminary data.</text>
</comment>
<keyword evidence="4" id="KW-0411">Iron-sulfur</keyword>
<dbReference type="Proteomes" id="UP001285636">
    <property type="component" value="Unassembled WGS sequence"/>
</dbReference>
<dbReference type="GO" id="GO:0046872">
    <property type="term" value="F:metal ion binding"/>
    <property type="evidence" value="ECO:0007669"/>
    <property type="project" value="UniProtKB-KW"/>
</dbReference>
<feature type="domain" description="Iron-binding zinc finger CDGSH type" evidence="5">
    <location>
        <begin position="18"/>
        <end position="63"/>
    </location>
</feature>
<evidence type="ECO:0000256" key="1">
    <source>
        <dbReference type="ARBA" id="ARBA00022714"/>
    </source>
</evidence>
<dbReference type="GO" id="GO:0051537">
    <property type="term" value="F:2 iron, 2 sulfur cluster binding"/>
    <property type="evidence" value="ECO:0007669"/>
    <property type="project" value="UniProtKB-KW"/>
</dbReference>
<proteinExistence type="predicted"/>
<dbReference type="RefSeq" id="WP_323466445.1">
    <property type="nucleotide sequence ID" value="NZ_CP144224.1"/>
</dbReference>
<dbReference type="AlphaFoldDB" id="A0AAJ2NL65"/>